<organism evidence="4 5">
    <name type="scientific">Rhodohalobacter sulfatireducens</name>
    <dbReference type="NCBI Taxonomy" id="2911366"/>
    <lineage>
        <taxon>Bacteria</taxon>
        <taxon>Pseudomonadati</taxon>
        <taxon>Balneolota</taxon>
        <taxon>Balneolia</taxon>
        <taxon>Balneolales</taxon>
        <taxon>Balneolaceae</taxon>
        <taxon>Rhodohalobacter</taxon>
    </lineage>
</organism>
<dbReference type="Gene3D" id="3.90.25.10">
    <property type="entry name" value="UDP-galactose 4-epimerase, domain 1"/>
    <property type="match status" value="1"/>
</dbReference>
<dbReference type="InterPro" id="IPR051164">
    <property type="entry name" value="NmrA-like_oxidored"/>
</dbReference>
<dbReference type="Pfam" id="PF05368">
    <property type="entry name" value="NmrA"/>
    <property type="match status" value="1"/>
</dbReference>
<comment type="caution">
    <text evidence="4">The sequence shown here is derived from an EMBL/GenBank/DDBJ whole genome shotgun (WGS) entry which is preliminary data.</text>
</comment>
<evidence type="ECO:0000256" key="1">
    <source>
        <dbReference type="ARBA" id="ARBA00006328"/>
    </source>
</evidence>
<keyword evidence="5" id="KW-1185">Reference proteome</keyword>
<evidence type="ECO:0000313" key="5">
    <source>
        <dbReference type="Proteomes" id="UP001165366"/>
    </source>
</evidence>
<evidence type="ECO:0000313" key="4">
    <source>
        <dbReference type="EMBL" id="MCG2588922.1"/>
    </source>
</evidence>
<dbReference type="CDD" id="cd05251">
    <property type="entry name" value="NmrA_like_SDR_a"/>
    <property type="match status" value="1"/>
</dbReference>
<evidence type="ECO:0000259" key="3">
    <source>
        <dbReference type="Pfam" id="PF05368"/>
    </source>
</evidence>
<sequence>MADKKIVVFGATGAQGSGLVHSILEDPDGEFSVRAVTRDPSSDSAKALADKGAEVVKANIDNFEDIKKALNGAYGAFFVTFFWEHFSPEKEFNNIKNYAKAASEEGLEHVIWSTLEDTREIIPLDSDEMPTLQEKYNVPHFDAKGEADKFFEEYDVPTTYLLASFYWDNMIHFGMGPQRGEDGNLAIAFPMGDKKMAGIAADDIGKCAFGIFKKGKEMVGERIGIAGEHISFNDVAKSLSDFIGEDVTYHAVTPEQYRGFGFPGADDLGNMFQFYRDYDVYNSSRDVQRSKELNPELKSFNEWLDEYGSKIPVD</sequence>
<dbReference type="Proteomes" id="UP001165366">
    <property type="component" value="Unassembled WGS sequence"/>
</dbReference>
<protein>
    <submittedName>
        <fullName evidence="4">NmrA/HSCARG family protein</fullName>
    </submittedName>
</protein>
<dbReference type="SUPFAM" id="SSF51735">
    <property type="entry name" value="NAD(P)-binding Rossmann-fold domains"/>
    <property type="match status" value="1"/>
</dbReference>
<dbReference type="RefSeq" id="WP_237853986.1">
    <property type="nucleotide sequence ID" value="NZ_JAKLWS010000010.1"/>
</dbReference>
<dbReference type="PANTHER" id="PTHR42748:SF7">
    <property type="entry name" value="NMRA LIKE REDOX SENSOR 1-RELATED"/>
    <property type="match status" value="1"/>
</dbReference>
<evidence type="ECO:0000256" key="2">
    <source>
        <dbReference type="ARBA" id="ARBA00022857"/>
    </source>
</evidence>
<reference evidence="4" key="2">
    <citation type="submission" date="2024-05" db="EMBL/GenBank/DDBJ databases">
        <title>Rhodohalobacter halophilus gen. nov., sp. nov., a moderately halophilic member of the family Balneolaceae.</title>
        <authorList>
            <person name="Xia J."/>
        </authorList>
    </citation>
    <scope>NUCLEOTIDE SEQUENCE</scope>
    <source>
        <strain evidence="4">WB101</strain>
    </source>
</reference>
<proteinExistence type="inferred from homology"/>
<name>A0ABS9KDN9_9BACT</name>
<dbReference type="Gene3D" id="3.40.50.720">
    <property type="entry name" value="NAD(P)-binding Rossmann-like Domain"/>
    <property type="match status" value="1"/>
</dbReference>
<keyword evidence="2" id="KW-0521">NADP</keyword>
<accession>A0ABS9KDN9</accession>
<dbReference type="InterPro" id="IPR008030">
    <property type="entry name" value="NmrA-like"/>
</dbReference>
<dbReference type="PANTHER" id="PTHR42748">
    <property type="entry name" value="NITROGEN METABOLITE REPRESSION PROTEIN NMRA FAMILY MEMBER"/>
    <property type="match status" value="1"/>
</dbReference>
<feature type="domain" description="NmrA-like" evidence="3">
    <location>
        <begin position="3"/>
        <end position="304"/>
    </location>
</feature>
<gene>
    <name evidence="4" type="ORF">L6773_10110</name>
</gene>
<dbReference type="InterPro" id="IPR036291">
    <property type="entry name" value="NAD(P)-bd_dom_sf"/>
</dbReference>
<reference evidence="4" key="1">
    <citation type="submission" date="2022-01" db="EMBL/GenBank/DDBJ databases">
        <authorList>
            <person name="Wang Y."/>
        </authorList>
    </citation>
    <scope>NUCLEOTIDE SEQUENCE</scope>
    <source>
        <strain evidence="4">WB101</strain>
    </source>
</reference>
<comment type="similarity">
    <text evidence="1">Belongs to the NmrA-type oxidoreductase family.</text>
</comment>
<dbReference type="EMBL" id="JAKLWS010000010">
    <property type="protein sequence ID" value="MCG2588922.1"/>
    <property type="molecule type" value="Genomic_DNA"/>
</dbReference>